<keyword evidence="2" id="KW-1185">Reference proteome</keyword>
<evidence type="ECO:0000313" key="1">
    <source>
        <dbReference type="EMBL" id="SEP53362.1"/>
    </source>
</evidence>
<dbReference type="STRING" id="394193.SAMN04489732_12686"/>
<protein>
    <submittedName>
        <fullName evidence="1">Uncharacterized protein</fullName>
    </submittedName>
</protein>
<name>A0A1H8YMU3_9PSEU</name>
<dbReference type="EMBL" id="FOEF01000026">
    <property type="protein sequence ID" value="SEP53362.1"/>
    <property type="molecule type" value="Genomic_DNA"/>
</dbReference>
<dbReference type="Proteomes" id="UP000198582">
    <property type="component" value="Unassembled WGS sequence"/>
</dbReference>
<proteinExistence type="predicted"/>
<reference evidence="1 2" key="1">
    <citation type="submission" date="2016-10" db="EMBL/GenBank/DDBJ databases">
        <authorList>
            <person name="de Groot N.N."/>
        </authorList>
    </citation>
    <scope>NUCLEOTIDE SEQUENCE [LARGE SCALE GENOMIC DNA]</scope>
    <source>
        <strain evidence="1 2">DSM 44993</strain>
    </source>
</reference>
<gene>
    <name evidence="1" type="ORF">SAMN04489732_12686</name>
</gene>
<accession>A0A1H8YMU3</accession>
<evidence type="ECO:0000313" key="2">
    <source>
        <dbReference type="Proteomes" id="UP000198582"/>
    </source>
</evidence>
<dbReference type="AlphaFoldDB" id="A0A1H8YMU3"/>
<organism evidence="1 2">
    <name type="scientific">Amycolatopsis saalfeldensis</name>
    <dbReference type="NCBI Taxonomy" id="394193"/>
    <lineage>
        <taxon>Bacteria</taxon>
        <taxon>Bacillati</taxon>
        <taxon>Actinomycetota</taxon>
        <taxon>Actinomycetes</taxon>
        <taxon>Pseudonocardiales</taxon>
        <taxon>Pseudonocardiaceae</taxon>
        <taxon>Amycolatopsis</taxon>
    </lineage>
</organism>
<sequence>MAKLFATPSLTISMAYQVLTGLAPMGNGRRSMRRRSSASST</sequence>